<dbReference type="EMBL" id="LXQA011277835">
    <property type="protein sequence ID" value="MCI91639.1"/>
    <property type="molecule type" value="Genomic_DNA"/>
</dbReference>
<accession>A0A392VVY3</accession>
<proteinExistence type="predicted"/>
<organism evidence="1 2">
    <name type="scientific">Trifolium medium</name>
    <dbReference type="NCBI Taxonomy" id="97028"/>
    <lineage>
        <taxon>Eukaryota</taxon>
        <taxon>Viridiplantae</taxon>
        <taxon>Streptophyta</taxon>
        <taxon>Embryophyta</taxon>
        <taxon>Tracheophyta</taxon>
        <taxon>Spermatophyta</taxon>
        <taxon>Magnoliopsida</taxon>
        <taxon>eudicotyledons</taxon>
        <taxon>Gunneridae</taxon>
        <taxon>Pentapetalae</taxon>
        <taxon>rosids</taxon>
        <taxon>fabids</taxon>
        <taxon>Fabales</taxon>
        <taxon>Fabaceae</taxon>
        <taxon>Papilionoideae</taxon>
        <taxon>50 kb inversion clade</taxon>
        <taxon>NPAAA clade</taxon>
        <taxon>Hologalegina</taxon>
        <taxon>IRL clade</taxon>
        <taxon>Trifolieae</taxon>
        <taxon>Trifolium</taxon>
    </lineage>
</organism>
<name>A0A392VVY3_9FABA</name>
<comment type="caution">
    <text evidence="1">The sequence shown here is derived from an EMBL/GenBank/DDBJ whole genome shotgun (WGS) entry which is preliminary data.</text>
</comment>
<sequence length="50" mass="5510">MTKSTPIKNKTGSSPPDEVLYSKITQAEPISTVPVQETRRVRTKSVAVRP</sequence>
<evidence type="ECO:0000313" key="2">
    <source>
        <dbReference type="Proteomes" id="UP000265520"/>
    </source>
</evidence>
<dbReference type="AlphaFoldDB" id="A0A392VVY3"/>
<evidence type="ECO:0000313" key="1">
    <source>
        <dbReference type="EMBL" id="MCI91639.1"/>
    </source>
</evidence>
<reference evidence="1 2" key="1">
    <citation type="journal article" date="2018" name="Front. Plant Sci.">
        <title>Red Clover (Trifolium pratense) and Zigzag Clover (T. medium) - A Picture of Genomic Similarities and Differences.</title>
        <authorList>
            <person name="Dluhosova J."/>
            <person name="Istvanek J."/>
            <person name="Nedelnik J."/>
            <person name="Repkova J."/>
        </authorList>
    </citation>
    <scope>NUCLEOTIDE SEQUENCE [LARGE SCALE GENOMIC DNA]</scope>
    <source>
        <strain evidence="2">cv. 10/8</strain>
        <tissue evidence="1">Leaf</tissue>
    </source>
</reference>
<protein>
    <submittedName>
        <fullName evidence="1">Uncharacterized protein</fullName>
    </submittedName>
</protein>
<keyword evidence="2" id="KW-1185">Reference proteome</keyword>
<dbReference type="Proteomes" id="UP000265520">
    <property type="component" value="Unassembled WGS sequence"/>
</dbReference>
<feature type="non-terminal residue" evidence="1">
    <location>
        <position position="50"/>
    </location>
</feature>